<proteinExistence type="predicted"/>
<dbReference type="GO" id="GO:0003839">
    <property type="term" value="F:gamma-glutamylcyclotransferase activity"/>
    <property type="evidence" value="ECO:0007669"/>
    <property type="project" value="InterPro"/>
</dbReference>
<evidence type="ECO:0000313" key="3">
    <source>
        <dbReference type="Proteomes" id="UP000548476"/>
    </source>
</evidence>
<gene>
    <name evidence="2" type="ORF">HNR73_004527</name>
</gene>
<dbReference type="Proteomes" id="UP000548476">
    <property type="component" value="Unassembled WGS sequence"/>
</dbReference>
<dbReference type="InterPro" id="IPR013024">
    <property type="entry name" value="GGCT-like"/>
</dbReference>
<dbReference type="InterPro" id="IPR036568">
    <property type="entry name" value="GGCT-like_sf"/>
</dbReference>
<comment type="caution">
    <text evidence="2">The sequence shown here is derived from an EMBL/GenBank/DDBJ whole genome shotgun (WGS) entry which is preliminary data.</text>
</comment>
<protein>
    <submittedName>
        <fullName evidence="2">Gamma-glutamylcyclotransferase (GGCT)/AIG2-like uncharacterized protein YtfP</fullName>
    </submittedName>
</protein>
<reference evidence="2 3" key="1">
    <citation type="submission" date="2020-08" db="EMBL/GenBank/DDBJ databases">
        <title>Genomic Encyclopedia of Type Strains, Phase IV (KMG-IV): sequencing the most valuable type-strain genomes for metagenomic binning, comparative biology and taxonomic classification.</title>
        <authorList>
            <person name="Goeker M."/>
        </authorList>
    </citation>
    <scope>NUCLEOTIDE SEQUENCE [LARGE SCALE GENOMIC DNA]</scope>
    <source>
        <strain evidence="2 3">YIM 65646</strain>
    </source>
</reference>
<dbReference type="EMBL" id="JACHGT010000009">
    <property type="protein sequence ID" value="MBB6036656.1"/>
    <property type="molecule type" value="Genomic_DNA"/>
</dbReference>
<keyword evidence="2" id="KW-0808">Transferase</keyword>
<dbReference type="PANTHER" id="PTHR12935">
    <property type="entry name" value="GAMMA-GLUTAMYLCYCLOTRANSFERASE"/>
    <property type="match status" value="1"/>
</dbReference>
<accession>A0A841FKG3</accession>
<dbReference type="InterPro" id="IPR017939">
    <property type="entry name" value="G-Glutamylcylcotransferase"/>
</dbReference>
<keyword evidence="1" id="KW-0456">Lyase</keyword>
<evidence type="ECO:0000313" key="2">
    <source>
        <dbReference type="EMBL" id="MBB6036656.1"/>
    </source>
</evidence>
<organism evidence="2 3">
    <name type="scientific">Phytomonospora endophytica</name>
    <dbReference type="NCBI Taxonomy" id="714109"/>
    <lineage>
        <taxon>Bacteria</taxon>
        <taxon>Bacillati</taxon>
        <taxon>Actinomycetota</taxon>
        <taxon>Actinomycetes</taxon>
        <taxon>Micromonosporales</taxon>
        <taxon>Micromonosporaceae</taxon>
        <taxon>Phytomonospora</taxon>
    </lineage>
</organism>
<dbReference type="GO" id="GO:0016740">
    <property type="term" value="F:transferase activity"/>
    <property type="evidence" value="ECO:0007669"/>
    <property type="project" value="UniProtKB-KW"/>
</dbReference>
<dbReference type="PANTHER" id="PTHR12935:SF0">
    <property type="entry name" value="GAMMA-GLUTAMYLCYCLOTRANSFERASE"/>
    <property type="match status" value="1"/>
</dbReference>
<dbReference type="CDD" id="cd06661">
    <property type="entry name" value="GGCT_like"/>
    <property type="match status" value="1"/>
</dbReference>
<name>A0A841FKG3_9ACTN</name>
<evidence type="ECO:0000256" key="1">
    <source>
        <dbReference type="ARBA" id="ARBA00023239"/>
    </source>
</evidence>
<dbReference type="Gene3D" id="3.10.490.10">
    <property type="entry name" value="Gamma-glutamyl cyclotransferase-like"/>
    <property type="match status" value="1"/>
</dbReference>
<dbReference type="Pfam" id="PF13772">
    <property type="entry name" value="AIG2_2"/>
    <property type="match status" value="1"/>
</dbReference>
<dbReference type="AlphaFoldDB" id="A0A841FKG3"/>
<dbReference type="SUPFAM" id="SSF110857">
    <property type="entry name" value="Gamma-glutamyl cyclotransferase-like"/>
    <property type="match status" value="1"/>
</dbReference>
<sequence>MRATCPHSPLVGTGWLEGWRLTFAGSELGWEGSLATVVESPGDRVFCALYDVDTVDAATLDELEGATGGVYRRLHAQVATLNGDANTWMYVFDGYEGGLPSSWYLAELAAAAEKAGAPEDYVDALRKRPTG</sequence>
<keyword evidence="3" id="KW-1185">Reference proteome</keyword>